<keyword evidence="2" id="KW-0732">Signal</keyword>
<dbReference type="RefSeq" id="WP_098242574.1">
    <property type="nucleotide sequence ID" value="NZ_CP022685.1"/>
</dbReference>
<dbReference type="PROSITE" id="PS51257">
    <property type="entry name" value="PROKAR_LIPOPROTEIN"/>
    <property type="match status" value="1"/>
</dbReference>
<dbReference type="Pfam" id="PF14016">
    <property type="entry name" value="DUF4232"/>
    <property type="match status" value="1"/>
</dbReference>
<evidence type="ECO:0000313" key="5">
    <source>
        <dbReference type="Proteomes" id="UP000221011"/>
    </source>
</evidence>
<dbReference type="Proteomes" id="UP000221011">
    <property type="component" value="Chromosome"/>
</dbReference>
<dbReference type="KEGG" id="sfk:KY5_2797"/>
<feature type="region of interest" description="Disordered" evidence="1">
    <location>
        <begin position="195"/>
        <end position="222"/>
    </location>
</feature>
<keyword evidence="5" id="KW-1185">Reference proteome</keyword>
<feature type="region of interest" description="Disordered" evidence="1">
    <location>
        <begin position="27"/>
        <end position="88"/>
    </location>
</feature>
<feature type="compositionally biased region" description="Low complexity" evidence="1">
    <location>
        <begin position="27"/>
        <end position="40"/>
    </location>
</feature>
<organism evidence="4 5">
    <name type="scientific">Streptomyces formicae</name>
    <dbReference type="NCBI Taxonomy" id="1616117"/>
    <lineage>
        <taxon>Bacteria</taxon>
        <taxon>Bacillati</taxon>
        <taxon>Actinomycetota</taxon>
        <taxon>Actinomycetes</taxon>
        <taxon>Kitasatosporales</taxon>
        <taxon>Streptomycetaceae</taxon>
        <taxon>Streptomyces</taxon>
    </lineage>
</organism>
<evidence type="ECO:0000313" key="4">
    <source>
        <dbReference type="EMBL" id="ATL27815.1"/>
    </source>
</evidence>
<feature type="compositionally biased region" description="Low complexity" evidence="1">
    <location>
        <begin position="63"/>
        <end position="83"/>
    </location>
</feature>
<feature type="signal peptide" evidence="2">
    <location>
        <begin position="1"/>
        <end position="22"/>
    </location>
</feature>
<dbReference type="EMBL" id="CP022685">
    <property type="protein sequence ID" value="ATL27815.1"/>
    <property type="molecule type" value="Genomic_DNA"/>
</dbReference>
<protein>
    <submittedName>
        <fullName evidence="4">Glycine-rich secreted protein</fullName>
    </submittedName>
</protein>
<feature type="chain" id="PRO_5038851166" evidence="2">
    <location>
        <begin position="23"/>
        <end position="222"/>
    </location>
</feature>
<evidence type="ECO:0000259" key="3">
    <source>
        <dbReference type="Pfam" id="PF14016"/>
    </source>
</evidence>
<evidence type="ECO:0000256" key="2">
    <source>
        <dbReference type="SAM" id="SignalP"/>
    </source>
</evidence>
<evidence type="ECO:0000256" key="1">
    <source>
        <dbReference type="SAM" id="MobiDB-lite"/>
    </source>
</evidence>
<sequence>MRVRKLTTFAALAVAASLSLTACNGDDVASGDSSSASSASSGGGSDQGGSNDTAGKDSGGEKPAPAGKDSAGSGSDSGQSGKAAKCRTDDLDITASDSTIDGDTDGSVAVTFKNGGADCALSGFAGVDLKTSEGDLSATRAGQGASPTTLNSGESVSFSISYPVNDSGGSGVKITGLVVTPPGETKPFSLEWPGAATLPVTDGSGSPVKVHPIGSAGQGGAQ</sequence>
<dbReference type="AlphaFoldDB" id="A0A291Q8K1"/>
<gene>
    <name evidence="4" type="ORF">KY5_2797</name>
</gene>
<name>A0A291Q8K1_9ACTN</name>
<reference evidence="4 5" key="1">
    <citation type="submission" date="2017-08" db="EMBL/GenBank/DDBJ databases">
        <title>Complete Genome Sequence of Streptomyces formicae KY5, the formicamycin producer.</title>
        <authorList>
            <person name="Holmes N.A."/>
            <person name="Devine R."/>
            <person name="Qin Z."/>
            <person name="Seipke R.F."/>
            <person name="Wilkinson B."/>
            <person name="Hutchings M.I."/>
        </authorList>
    </citation>
    <scope>NUCLEOTIDE SEQUENCE [LARGE SCALE GENOMIC DNA]</scope>
    <source>
        <strain evidence="4 5">KY5</strain>
    </source>
</reference>
<dbReference type="InterPro" id="IPR025326">
    <property type="entry name" value="DUF4232"/>
</dbReference>
<accession>A0A291Q8K1</accession>
<feature type="domain" description="DUF4232" evidence="3">
    <location>
        <begin position="86"/>
        <end position="212"/>
    </location>
</feature>
<proteinExistence type="predicted"/>